<dbReference type="Proteomes" id="UP000299102">
    <property type="component" value="Unassembled WGS sequence"/>
</dbReference>
<proteinExistence type="predicted"/>
<keyword evidence="2" id="KW-1185">Reference proteome</keyword>
<sequence length="102" mass="11373">MTTAKGDVAVIYKLITPKARGYDFVTASTCKRERASIRDVPAEERLPRHPQTFTPLRLYRLHKLKQCETAPPGGGKGMWSVRLRAALLLPLDIIFAGIPEAE</sequence>
<accession>A0A4C1ZSJ0</accession>
<reference evidence="1 2" key="1">
    <citation type="journal article" date="2019" name="Commun. Biol.">
        <title>The bagworm genome reveals a unique fibroin gene that provides high tensile strength.</title>
        <authorList>
            <person name="Kono N."/>
            <person name="Nakamura H."/>
            <person name="Ohtoshi R."/>
            <person name="Tomita M."/>
            <person name="Numata K."/>
            <person name="Arakawa K."/>
        </authorList>
    </citation>
    <scope>NUCLEOTIDE SEQUENCE [LARGE SCALE GENOMIC DNA]</scope>
</reference>
<name>A0A4C1ZSJ0_EUMVA</name>
<evidence type="ECO:0000313" key="1">
    <source>
        <dbReference type="EMBL" id="GBP89969.1"/>
    </source>
</evidence>
<comment type="caution">
    <text evidence="1">The sequence shown here is derived from an EMBL/GenBank/DDBJ whole genome shotgun (WGS) entry which is preliminary data.</text>
</comment>
<gene>
    <name evidence="1" type="ORF">EVAR_99322_1</name>
</gene>
<dbReference type="EMBL" id="BGZK01002048">
    <property type="protein sequence ID" value="GBP89969.1"/>
    <property type="molecule type" value="Genomic_DNA"/>
</dbReference>
<organism evidence="1 2">
    <name type="scientific">Eumeta variegata</name>
    <name type="common">Bagworm moth</name>
    <name type="synonym">Eumeta japonica</name>
    <dbReference type="NCBI Taxonomy" id="151549"/>
    <lineage>
        <taxon>Eukaryota</taxon>
        <taxon>Metazoa</taxon>
        <taxon>Ecdysozoa</taxon>
        <taxon>Arthropoda</taxon>
        <taxon>Hexapoda</taxon>
        <taxon>Insecta</taxon>
        <taxon>Pterygota</taxon>
        <taxon>Neoptera</taxon>
        <taxon>Endopterygota</taxon>
        <taxon>Lepidoptera</taxon>
        <taxon>Glossata</taxon>
        <taxon>Ditrysia</taxon>
        <taxon>Tineoidea</taxon>
        <taxon>Psychidae</taxon>
        <taxon>Oiketicinae</taxon>
        <taxon>Eumeta</taxon>
    </lineage>
</organism>
<dbReference type="AlphaFoldDB" id="A0A4C1ZSJ0"/>
<protein>
    <submittedName>
        <fullName evidence="1">Uncharacterized protein</fullName>
    </submittedName>
</protein>
<evidence type="ECO:0000313" key="2">
    <source>
        <dbReference type="Proteomes" id="UP000299102"/>
    </source>
</evidence>